<gene>
    <name evidence="2" type="ORF">DW787_07000</name>
</gene>
<feature type="compositionally biased region" description="Polar residues" evidence="1">
    <location>
        <begin position="1"/>
        <end position="18"/>
    </location>
</feature>
<protein>
    <submittedName>
        <fullName evidence="2">Uncharacterized protein</fullName>
    </submittedName>
</protein>
<dbReference type="AlphaFoldDB" id="A0A414FVN8"/>
<comment type="caution">
    <text evidence="2">The sequence shown here is derived from an EMBL/GenBank/DDBJ whole genome shotgun (WGS) entry which is preliminary data.</text>
</comment>
<accession>A0A414FVN8</accession>
<organism evidence="2 3">
    <name type="scientific">Collinsella intestinalis</name>
    <dbReference type="NCBI Taxonomy" id="147207"/>
    <lineage>
        <taxon>Bacteria</taxon>
        <taxon>Bacillati</taxon>
        <taxon>Actinomycetota</taxon>
        <taxon>Coriobacteriia</taxon>
        <taxon>Coriobacteriales</taxon>
        <taxon>Coriobacteriaceae</taxon>
        <taxon>Collinsella</taxon>
    </lineage>
</organism>
<evidence type="ECO:0000313" key="3">
    <source>
        <dbReference type="Proteomes" id="UP000286050"/>
    </source>
</evidence>
<evidence type="ECO:0000256" key="1">
    <source>
        <dbReference type="SAM" id="MobiDB-lite"/>
    </source>
</evidence>
<evidence type="ECO:0000313" key="2">
    <source>
        <dbReference type="EMBL" id="RHD55108.1"/>
    </source>
</evidence>
<sequence length="94" mass="10283">MDSNQMPTATGGRFTTATIERRRGREASAEEAMVEMHLAGAPARRTEEAGEVFVSTAKSTKADADENPTQNGKDWRSACTRGKSLGSRHRMLWA</sequence>
<name>A0A414FVN8_9ACTN</name>
<dbReference type="EMBL" id="QSJI01000006">
    <property type="protein sequence ID" value="RHD55108.1"/>
    <property type="molecule type" value="Genomic_DNA"/>
</dbReference>
<feature type="compositionally biased region" description="Basic and acidic residues" evidence="1">
    <location>
        <begin position="19"/>
        <end position="28"/>
    </location>
</feature>
<proteinExistence type="predicted"/>
<reference evidence="2 3" key="1">
    <citation type="submission" date="2018-08" db="EMBL/GenBank/DDBJ databases">
        <title>A genome reference for cultivated species of the human gut microbiota.</title>
        <authorList>
            <person name="Zou Y."/>
            <person name="Xue W."/>
            <person name="Luo G."/>
        </authorList>
    </citation>
    <scope>NUCLEOTIDE SEQUENCE [LARGE SCALE GENOMIC DNA]</scope>
    <source>
        <strain evidence="2 3">AM30-5LB</strain>
    </source>
</reference>
<feature type="region of interest" description="Disordered" evidence="1">
    <location>
        <begin position="54"/>
        <end position="94"/>
    </location>
</feature>
<dbReference type="Proteomes" id="UP000286050">
    <property type="component" value="Unassembled WGS sequence"/>
</dbReference>
<feature type="region of interest" description="Disordered" evidence="1">
    <location>
        <begin position="1"/>
        <end position="30"/>
    </location>
</feature>